<evidence type="ECO:0000256" key="1">
    <source>
        <dbReference type="SAM" id="SignalP"/>
    </source>
</evidence>
<evidence type="ECO:0008006" key="4">
    <source>
        <dbReference type="Google" id="ProtNLM"/>
    </source>
</evidence>
<keyword evidence="1" id="KW-0732">Signal</keyword>
<organism evidence="2">
    <name type="scientific">Palpitomonas bilix</name>
    <dbReference type="NCBI Taxonomy" id="652834"/>
    <lineage>
        <taxon>Eukaryota</taxon>
        <taxon>Eukaryota incertae sedis</taxon>
    </lineage>
</organism>
<dbReference type="EMBL" id="HBIB01024761">
    <property type="protein sequence ID" value="CAE0253934.1"/>
    <property type="molecule type" value="Transcribed_RNA"/>
</dbReference>
<evidence type="ECO:0000313" key="2">
    <source>
        <dbReference type="EMBL" id="CAE0253934.1"/>
    </source>
</evidence>
<evidence type="ECO:0000313" key="3">
    <source>
        <dbReference type="EMBL" id="CAE0253935.1"/>
    </source>
</evidence>
<gene>
    <name evidence="2" type="ORF">PBIL07802_LOCUS16173</name>
    <name evidence="3" type="ORF">PBIL07802_LOCUS16174</name>
</gene>
<feature type="chain" id="PRO_5036212073" description="Secreted protein" evidence="1">
    <location>
        <begin position="22"/>
        <end position="121"/>
    </location>
</feature>
<protein>
    <recommendedName>
        <fullName evidence="4">Secreted protein</fullName>
    </recommendedName>
</protein>
<name>A0A7S3DD41_9EUKA</name>
<feature type="signal peptide" evidence="1">
    <location>
        <begin position="1"/>
        <end position="21"/>
    </location>
</feature>
<proteinExistence type="predicted"/>
<dbReference type="AlphaFoldDB" id="A0A7S3DD41"/>
<dbReference type="EMBL" id="HBIB01024762">
    <property type="protein sequence ID" value="CAE0253935.1"/>
    <property type="molecule type" value="Transcribed_RNA"/>
</dbReference>
<accession>A0A7S3DD41</accession>
<reference evidence="2" key="1">
    <citation type="submission" date="2021-01" db="EMBL/GenBank/DDBJ databases">
        <authorList>
            <person name="Corre E."/>
            <person name="Pelletier E."/>
            <person name="Niang G."/>
            <person name="Scheremetjew M."/>
            <person name="Finn R."/>
            <person name="Kale V."/>
            <person name="Holt S."/>
            <person name="Cochrane G."/>
            <person name="Meng A."/>
            <person name="Brown T."/>
            <person name="Cohen L."/>
        </authorList>
    </citation>
    <scope>NUCLEOTIDE SEQUENCE</scope>
    <source>
        <strain evidence="2">NIES-2562</strain>
    </source>
</reference>
<sequence>MSNLFCLLFLLFFFLPVFVRRQKKEIANGLVLRAGNHTHARPELTLQLRTKNEHAMNIPVKTPKTAKRSVSSVQDLCTPGPALLRFGGGRERQAGRNFKEWFRPKETTNARGWTHHTQRKG</sequence>